<accession>A0ACB7U5S6</accession>
<keyword evidence="1" id="KW-0378">Hydrolase</keyword>
<evidence type="ECO:0000313" key="1">
    <source>
        <dbReference type="EMBL" id="KAH7655666.1"/>
    </source>
</evidence>
<protein>
    <submittedName>
        <fullName evidence="1">Phosphodiesterase I protein</fullName>
        <ecNumber evidence="1">3.1.4.1</ecNumber>
    </submittedName>
</protein>
<dbReference type="EMBL" id="CM037028">
    <property type="protein sequence ID" value="KAH7655666.1"/>
    <property type="molecule type" value="Genomic_DNA"/>
</dbReference>
<sequence length="883" mass="100143">MVSMLSGRESLIRLIGKRRRTLPPNLWLLLESVASDSSSGKNKASLEACFATADSEKPGDLAYDVEWVSCPVCGCSIRGTDCIINSHLDSCLATGKKRKLTQSTLLQFNFCPKSSTTTSLTNSSYQANYEKASESNYANESSNNHVLVEFTSVQNCGGNQFSSNSLGHVHCDLDTSDAASIETIVNEQTTSHLGVDLPSHNMHSQNLKIPRLGSNDAEDSDFVGTLETFIVGHRFHQNIELQHDASLSVLRDSENSNDTHAIKVYYAYAESEQMLGYLPRELARCLSPLIDENQIKCQGSITSLPKHPLGAVPIRLVCQKVIKDNSMESVDRETFKLLWRDVVRVVDHAKTPSYQRNFRLLVQDVLHNHLHLFVDEETLFLGSFNLLSDDAQRLFVRLYTRKGPWFRMANISYPEISDPKKAILELQLAGYIDSFPLSKDPSINDIRDVLDVLFVSEIREISKLELCKKGVSSARRKDICNRVYHAYINGRCPYLPKRVLELAGTCVKISSMAEMLLWRVQRLFFLNGDQDLSAFLLVNLGLVRFPDYTCSVSLPIFPDRNDLLAYDEALGIAQIMDQSLDEYNLEMIVRCINLCNSRIPKSFEKEIQLFVPDSPPKFFSHFSAAWVYSKVLFLGVSVFEHERRYEDAVGLLRVLLSRFTCDSRRGHWMLRLSIDLEHLGHLDESLSVAEEGELDPWVRAGSKMALQRRIVRLAKPPRRWRVPNCAQFLKRKIKEMAPLDLDTDDFYVVRKFHIEAHLKLIQDGKSEEILTNSWKSHLGTSCRGVNWERHSLSELQAVVACIGGRCLASLCRHLAQDYRSWSSGMPDLLLWRFHGDRDVGESKLVEVKGPRDHLSEQQRAWMLLLMDCGFDTEVCKVSPVPLS</sequence>
<name>A0ACB7U5S6_DIOAL</name>
<keyword evidence="2" id="KW-1185">Reference proteome</keyword>
<organism evidence="1 2">
    <name type="scientific">Dioscorea alata</name>
    <name type="common">Purple yam</name>
    <dbReference type="NCBI Taxonomy" id="55571"/>
    <lineage>
        <taxon>Eukaryota</taxon>
        <taxon>Viridiplantae</taxon>
        <taxon>Streptophyta</taxon>
        <taxon>Embryophyta</taxon>
        <taxon>Tracheophyta</taxon>
        <taxon>Spermatophyta</taxon>
        <taxon>Magnoliopsida</taxon>
        <taxon>Liliopsida</taxon>
        <taxon>Dioscoreales</taxon>
        <taxon>Dioscoreaceae</taxon>
        <taxon>Dioscorea</taxon>
    </lineage>
</organism>
<reference evidence="2" key="1">
    <citation type="journal article" date="2022" name="Nat. Commun.">
        <title>Chromosome evolution and the genetic basis of agronomically important traits in greater yam.</title>
        <authorList>
            <person name="Bredeson J.V."/>
            <person name="Lyons J.B."/>
            <person name="Oniyinde I.O."/>
            <person name="Okereke N.R."/>
            <person name="Kolade O."/>
            <person name="Nnabue I."/>
            <person name="Nwadili C.O."/>
            <person name="Hribova E."/>
            <person name="Parker M."/>
            <person name="Nwogha J."/>
            <person name="Shu S."/>
            <person name="Carlson J."/>
            <person name="Kariba R."/>
            <person name="Muthemba S."/>
            <person name="Knop K."/>
            <person name="Barton G.J."/>
            <person name="Sherwood A.V."/>
            <person name="Lopez-Montes A."/>
            <person name="Asiedu R."/>
            <person name="Jamnadass R."/>
            <person name="Muchugi A."/>
            <person name="Goodstein D."/>
            <person name="Egesi C.N."/>
            <person name="Featherston J."/>
            <person name="Asfaw A."/>
            <person name="Simpson G.G."/>
            <person name="Dolezel J."/>
            <person name="Hendre P.S."/>
            <person name="Van Deynze A."/>
            <person name="Kumar P.L."/>
            <person name="Obidiegwu J.E."/>
            <person name="Bhattacharjee R."/>
            <person name="Rokhsar D.S."/>
        </authorList>
    </citation>
    <scope>NUCLEOTIDE SEQUENCE [LARGE SCALE GENOMIC DNA]</scope>
    <source>
        <strain evidence="2">cv. TDa95/00328</strain>
    </source>
</reference>
<dbReference type="Proteomes" id="UP000827976">
    <property type="component" value="Chromosome 18"/>
</dbReference>
<gene>
    <name evidence="1" type="ORF">IHE45_18G026900</name>
</gene>
<dbReference type="EC" id="3.1.4.1" evidence="1"/>
<proteinExistence type="predicted"/>
<evidence type="ECO:0000313" key="2">
    <source>
        <dbReference type="Proteomes" id="UP000827976"/>
    </source>
</evidence>
<comment type="caution">
    <text evidence="1">The sequence shown here is derived from an EMBL/GenBank/DDBJ whole genome shotgun (WGS) entry which is preliminary data.</text>
</comment>